<name>A0A0H2YQX9_CLOP1</name>
<dbReference type="eggNOG" id="ENOG5033FJR">
    <property type="taxonomic scope" value="Bacteria"/>
</dbReference>
<organism evidence="1 2">
    <name type="scientific">Clostridium perfringens (strain ATCC 13124 / DSM 756 / JCM 1290 / NCIMB 6125 / NCTC 8237 / Type A)</name>
    <dbReference type="NCBI Taxonomy" id="195103"/>
    <lineage>
        <taxon>Bacteria</taxon>
        <taxon>Bacillati</taxon>
        <taxon>Bacillota</taxon>
        <taxon>Clostridia</taxon>
        <taxon>Eubacteriales</taxon>
        <taxon>Clostridiaceae</taxon>
        <taxon>Clostridium</taxon>
    </lineage>
</organism>
<gene>
    <name evidence="1" type="ordered locus">CPF_2594</name>
</gene>
<proteinExistence type="predicted"/>
<dbReference type="PaxDb" id="195103-CPF_2594"/>
<dbReference type="HOGENOM" id="CLU_1068345_0_0_9"/>
<evidence type="ECO:0000313" key="2">
    <source>
        <dbReference type="Proteomes" id="UP000001823"/>
    </source>
</evidence>
<evidence type="ECO:0000313" key="1">
    <source>
        <dbReference type="EMBL" id="ABG83294.1"/>
    </source>
</evidence>
<dbReference type="RefSeq" id="WP_011591107.1">
    <property type="nucleotide sequence ID" value="NC_008261.1"/>
</dbReference>
<dbReference type="Proteomes" id="UP000001823">
    <property type="component" value="Chromosome"/>
</dbReference>
<reference evidence="1 2" key="1">
    <citation type="journal article" date="2006" name="Genome Res.">
        <title>Skewed genomic variability in strains of the toxigenic bacterial pathogen, Clostridium perfringens.</title>
        <authorList>
            <person name="Myers G.S."/>
            <person name="Rasko D.A."/>
            <person name="Cheung J.K."/>
            <person name="Ravel J."/>
            <person name="Seshadri R."/>
            <person name="Deboy R.T."/>
            <person name="Ren Q."/>
            <person name="Varga J."/>
            <person name="Awad M.M."/>
            <person name="Brinkac L.M."/>
            <person name="Daugherty S.C."/>
            <person name="Haft D.H."/>
            <person name="Dodson R.J."/>
            <person name="Madupu R."/>
            <person name="Nelson W.C."/>
            <person name="Rosovitz M.J."/>
            <person name="Sullivan S.A."/>
            <person name="Khouri H."/>
            <person name="Dimitrov G.I."/>
            <person name="Watkins K.L."/>
            <person name="Mulligan S."/>
            <person name="Benton J."/>
            <person name="Radune D."/>
            <person name="Fisher D.J."/>
            <person name="Atkins H.S."/>
            <person name="Hiscox T."/>
            <person name="Jost B.H."/>
            <person name="Billington S.J."/>
            <person name="Songer J.G."/>
            <person name="McClane B.A."/>
            <person name="Titball R.W."/>
            <person name="Rood J.I."/>
            <person name="Melville S.B."/>
            <person name="Paulsen I.T."/>
        </authorList>
    </citation>
    <scope>NUCLEOTIDE SEQUENCE [LARGE SCALE GENOMIC DNA]</scope>
    <source>
        <strain evidence="2">ATCC 13124 / DSM 756 / JCM 1290 / NCIMB 6125 / NCTC 8237 / S 107 / Type A</strain>
    </source>
</reference>
<dbReference type="STRING" id="195103.CPF_2594"/>
<dbReference type="AlphaFoldDB" id="A0A0H2YQX9"/>
<protein>
    <submittedName>
        <fullName evidence="1">Conserved domain protein</fullName>
    </submittedName>
</protein>
<dbReference type="KEGG" id="cpf:CPF_2594"/>
<accession>A0A0H2YQX9</accession>
<dbReference type="EMBL" id="CP000246">
    <property type="protein sequence ID" value="ABG83294.1"/>
    <property type="molecule type" value="Genomic_DNA"/>
</dbReference>
<keyword evidence="2" id="KW-1185">Reference proteome</keyword>
<sequence>MELSEESGEKYKKVNLILEDDCTIEVEIDKSIAEEIRKNNKINSENIDLKLSKVEDVYRYLIYYKKNKLLKKALKKDGTKFSESKYGDRSTGRDKNKYKSIVLLLESPHCDEFDSNNNPIAPAQGETGKLIDEKILSVLDEILRLDKNTILAEDEKLRVIIANPIQYQTSLYMYHNKKLEDEYQTLRNRCWRKIWDEKKIKDDFEKRIKQYNPVLIINACTYSLKDKVTKFLKDNKFENVYTSYHPSYWKGFNIKKEDWF</sequence>